<dbReference type="Gene3D" id="3.40.50.10320">
    <property type="entry name" value="LmbE-like"/>
    <property type="match status" value="1"/>
</dbReference>
<keyword evidence="1" id="KW-0732">Signal</keyword>
<evidence type="ECO:0000313" key="2">
    <source>
        <dbReference type="EMBL" id="SHJ51898.1"/>
    </source>
</evidence>
<dbReference type="RefSeq" id="WP_073118900.1">
    <property type="nucleotide sequence ID" value="NZ_FRAA01000001.1"/>
</dbReference>
<dbReference type="SUPFAM" id="SSF102588">
    <property type="entry name" value="LmbE-like"/>
    <property type="match status" value="1"/>
</dbReference>
<dbReference type="AlphaFoldDB" id="A0A1M6JZ09"/>
<sequence length="826" mass="92030">MKLTRLIAFLLVLSTSHFVFSQKPKQPTSAEILHRLQKLNVLGSALYVAAHPDDENTRLITYLANEKHFNTAYLSATRGDGGQNLVGSEIRESLGVIRTQELLAARRTDGGQQYFSRANDFGYSKTPEETFNIWDRDQVLSDFVRVFRQHKPDVVITRFPEDGRGGHGHHTASAILAREAFSLAADPNAYPESAQKFGTWQAKRLVFNTHPYFFRGADGQFHPEGLLSADLGGYNPMLGKSYTEIAAESRSMHKSQGFGTTGSRGVSMEYFLHVAGDSASLDLLEGVDQTWTRVTGGDKVGYHIDNALMHYDAANPTLIISDLVAAYNALSDVDDKYWVEVKGQEIKDLIKACAGLYLEAKADVETYNPGDSLKVSIEAINRSDADIELNSIDIVGIQSFEVRQQMHHNRPINMDKNYQLKSGIDYSQPYWLKEKGTLGMYKVSDENLIGKPENDPALQVVFTIKIGETYLDYKFPVVYKKSDPVDGEVYEPVVITTPIFTNMMDPVAVFANGAEKEIQVKVIAGTGDVKGKLRLELPAGWKAKPKSQKFALEVKDQESIFSFVITPPANASEGVIQAVASVSGQDYSYALERINYDHIPKQTLFPDAVTKVVNLDLKKKGNLIGYIEGAGDDIPASLAQIGYKVDVLDASKLTLNQLTAYDAVIVGIRAFNTQESLKFQNKTLMSYVNNGGTLIVQYNTSHRLVTEDIAPYPLKLSRDRVSVEEAEVRFLKPRHELLNSPNVITEKDFDNWTQERGLYFPNEWDDHFEAILSANDPGETPKDGGLLVTQYGKGYYIYTGYSWFRELPAGVPGAYRIYTNMISIGK</sequence>
<name>A0A1M6JZ09_REIAG</name>
<dbReference type="Proteomes" id="UP000184474">
    <property type="component" value="Unassembled WGS sequence"/>
</dbReference>
<accession>A0A1M6JZ09</accession>
<dbReference type="PANTHER" id="PTHR12993">
    <property type="entry name" value="N-ACETYLGLUCOSAMINYL-PHOSPHATIDYLINOSITOL DE-N-ACETYLASE-RELATED"/>
    <property type="match status" value="1"/>
</dbReference>
<dbReference type="SUPFAM" id="SSF52317">
    <property type="entry name" value="Class I glutamine amidotransferase-like"/>
    <property type="match status" value="1"/>
</dbReference>
<evidence type="ECO:0000313" key="3">
    <source>
        <dbReference type="Proteomes" id="UP000184474"/>
    </source>
</evidence>
<keyword evidence="3" id="KW-1185">Reference proteome</keyword>
<gene>
    <name evidence="2" type="ORF">SAMN04488028_101378</name>
</gene>
<feature type="chain" id="PRO_5013155636" evidence="1">
    <location>
        <begin position="22"/>
        <end position="826"/>
    </location>
</feature>
<proteinExistence type="predicted"/>
<dbReference type="InterPro" id="IPR029062">
    <property type="entry name" value="Class_I_gatase-like"/>
</dbReference>
<dbReference type="InterPro" id="IPR024078">
    <property type="entry name" value="LmbE-like_dom_sf"/>
</dbReference>
<feature type="signal peptide" evidence="1">
    <location>
        <begin position="1"/>
        <end position="21"/>
    </location>
</feature>
<dbReference type="GO" id="GO:0016811">
    <property type="term" value="F:hydrolase activity, acting on carbon-nitrogen (but not peptide) bonds, in linear amides"/>
    <property type="evidence" value="ECO:0007669"/>
    <property type="project" value="TreeGrafter"/>
</dbReference>
<dbReference type="InterPro" id="IPR003737">
    <property type="entry name" value="GlcNAc_PI_deacetylase-related"/>
</dbReference>
<protein>
    <submittedName>
        <fullName evidence="2">GlcNAc-PI de-N-acetylase</fullName>
    </submittedName>
</protein>
<dbReference type="PANTHER" id="PTHR12993:SF11">
    <property type="entry name" value="N-ACETYLGLUCOSAMINYL-PHOSPHATIDYLINOSITOL DE-N-ACETYLASE"/>
    <property type="match status" value="1"/>
</dbReference>
<organism evidence="2 3">
    <name type="scientific">Reichenbachiella agariperforans</name>
    <dbReference type="NCBI Taxonomy" id="156994"/>
    <lineage>
        <taxon>Bacteria</taxon>
        <taxon>Pseudomonadati</taxon>
        <taxon>Bacteroidota</taxon>
        <taxon>Cytophagia</taxon>
        <taxon>Cytophagales</taxon>
        <taxon>Reichenbachiellaceae</taxon>
        <taxon>Reichenbachiella</taxon>
    </lineage>
</organism>
<evidence type="ECO:0000256" key="1">
    <source>
        <dbReference type="SAM" id="SignalP"/>
    </source>
</evidence>
<dbReference type="STRING" id="156994.SAMN04488028_101378"/>
<reference evidence="3" key="1">
    <citation type="submission" date="2016-11" db="EMBL/GenBank/DDBJ databases">
        <authorList>
            <person name="Varghese N."/>
            <person name="Submissions S."/>
        </authorList>
    </citation>
    <scope>NUCLEOTIDE SEQUENCE [LARGE SCALE GENOMIC DNA]</scope>
    <source>
        <strain evidence="3">DSM 26134</strain>
    </source>
</reference>
<dbReference type="EMBL" id="FRAA01000001">
    <property type="protein sequence ID" value="SHJ51898.1"/>
    <property type="molecule type" value="Genomic_DNA"/>
</dbReference>
<dbReference type="Pfam" id="PF02585">
    <property type="entry name" value="PIG-L"/>
    <property type="match status" value="1"/>
</dbReference>